<dbReference type="EMBL" id="JAUJFL010000011">
    <property type="protein sequence ID" value="KAK2596268.1"/>
    <property type="molecule type" value="Genomic_DNA"/>
</dbReference>
<dbReference type="Proteomes" id="UP001265746">
    <property type="component" value="Unassembled WGS sequence"/>
</dbReference>
<organism evidence="1 2">
    <name type="scientific">Phomopsis amygdali</name>
    <name type="common">Fusicoccum amygdali</name>
    <dbReference type="NCBI Taxonomy" id="1214568"/>
    <lineage>
        <taxon>Eukaryota</taxon>
        <taxon>Fungi</taxon>
        <taxon>Dikarya</taxon>
        <taxon>Ascomycota</taxon>
        <taxon>Pezizomycotina</taxon>
        <taxon>Sordariomycetes</taxon>
        <taxon>Sordariomycetidae</taxon>
        <taxon>Diaporthales</taxon>
        <taxon>Diaporthaceae</taxon>
        <taxon>Diaporthe</taxon>
    </lineage>
</organism>
<keyword evidence="2" id="KW-1185">Reference proteome</keyword>
<proteinExistence type="predicted"/>
<dbReference type="SUPFAM" id="SSF54427">
    <property type="entry name" value="NTF2-like"/>
    <property type="match status" value="1"/>
</dbReference>
<sequence length="435" mass="48964">MFNDISKPPPPLPSPELTEIMPGVSLLRPLSRLGTGPGMIILTHDYQDSLAINEGVPSPLVKWAEEGYAVIEIQATALTTAKGDIIKFAVETLRDCDKCEPKDKVGLVGQCSYFQTTLCTTLASLTSTAYKAYEPKLWNTVASTLSNHHSIVAATVYADAPNELSSESLAGLSIPVIHHLAGKGPAVPPKSDLLKQYFYPNAKSYKFATPFQPSFHYNSENISHTRNLTLLKEKMGGPYFDLEFIWEEHTYYEFADRSMEHTMSTMVQEPYVNHIPTMTGGIGRAKLSHFYQHNFIFNNSADTELELISRTKGIDRIIDEFIFKFTHDQMIDWMLPGVPPTNKKVEIPFTAVVNIRGDRLYHEHIAWDQSSVLQQLGLLPEYLPFPYRLPEEMAAAANKSFEYRLPVAGIETAHKMRDRNAGPSNEMFNFKIREV</sequence>
<reference evidence="1" key="1">
    <citation type="submission" date="2023-06" db="EMBL/GenBank/DDBJ databases">
        <authorList>
            <person name="Noh H."/>
        </authorList>
    </citation>
    <scope>NUCLEOTIDE SEQUENCE</scope>
    <source>
        <strain evidence="1">DUCC20226</strain>
    </source>
</reference>
<evidence type="ECO:0000313" key="2">
    <source>
        <dbReference type="Proteomes" id="UP001265746"/>
    </source>
</evidence>
<protein>
    <recommendedName>
        <fullName evidence="3">LEA domain protein</fullName>
    </recommendedName>
</protein>
<accession>A0AAD9S0Z5</accession>
<evidence type="ECO:0000313" key="1">
    <source>
        <dbReference type="EMBL" id="KAK2596268.1"/>
    </source>
</evidence>
<dbReference type="InterPro" id="IPR009959">
    <property type="entry name" value="Cyclase_SnoaL-like"/>
</dbReference>
<evidence type="ECO:0008006" key="3">
    <source>
        <dbReference type="Google" id="ProtNLM"/>
    </source>
</evidence>
<dbReference type="InterPro" id="IPR032710">
    <property type="entry name" value="NTF2-like_dom_sf"/>
</dbReference>
<name>A0AAD9S0Z5_PHOAM</name>
<dbReference type="Gene3D" id="3.10.450.50">
    <property type="match status" value="1"/>
</dbReference>
<dbReference type="GO" id="GO:0030638">
    <property type="term" value="P:polyketide metabolic process"/>
    <property type="evidence" value="ECO:0007669"/>
    <property type="project" value="InterPro"/>
</dbReference>
<gene>
    <name evidence="1" type="ORF">N8I77_013164</name>
</gene>
<dbReference type="PANTHER" id="PTHR38436:SF3">
    <property type="entry name" value="CARBOXYMETHYLENEBUTENOLIDASE-RELATED"/>
    <property type="match status" value="1"/>
</dbReference>
<comment type="caution">
    <text evidence="1">The sequence shown here is derived from an EMBL/GenBank/DDBJ whole genome shotgun (WGS) entry which is preliminary data.</text>
</comment>
<dbReference type="PANTHER" id="PTHR38436">
    <property type="entry name" value="POLYKETIDE CYCLASE SNOAL-LIKE DOMAIN"/>
    <property type="match status" value="1"/>
</dbReference>
<dbReference type="AlphaFoldDB" id="A0AAD9S0Z5"/>